<dbReference type="SUPFAM" id="SSF57535">
    <property type="entry name" value="Complement control module/SCR domain"/>
    <property type="match status" value="1"/>
</dbReference>
<dbReference type="PROSITE" id="PS50026">
    <property type="entry name" value="EGF_3"/>
    <property type="match status" value="3"/>
</dbReference>
<dbReference type="KEGG" id="lak:106153630"/>
<evidence type="ECO:0000259" key="10">
    <source>
        <dbReference type="PROSITE" id="PS50923"/>
    </source>
</evidence>
<dbReference type="OrthoDB" id="446173at2759"/>
<feature type="chain" id="PRO_5010346202" evidence="7">
    <location>
        <begin position="22"/>
        <end position="857"/>
    </location>
</feature>
<dbReference type="CDD" id="cd00033">
    <property type="entry name" value="CCP"/>
    <property type="match status" value="1"/>
</dbReference>
<dbReference type="PANTHER" id="PTHR24034:SF209">
    <property type="entry name" value="EGF-LIKE DOMAIN-CONTAINING PROTEIN"/>
    <property type="match status" value="1"/>
</dbReference>
<dbReference type="InterPro" id="IPR003410">
    <property type="entry name" value="HYR_dom"/>
</dbReference>
<dbReference type="SUPFAM" id="SSF57184">
    <property type="entry name" value="Growth factor receptor domain"/>
    <property type="match status" value="3"/>
</dbReference>
<dbReference type="Pfam" id="PF02494">
    <property type="entry name" value="HYR"/>
    <property type="match status" value="2"/>
</dbReference>
<dbReference type="PROSITE" id="PS01186">
    <property type="entry name" value="EGF_2"/>
    <property type="match status" value="3"/>
</dbReference>
<keyword evidence="2 7" id="KW-0732">Signal</keyword>
<proteinExistence type="predicted"/>
<evidence type="ECO:0000256" key="2">
    <source>
        <dbReference type="ARBA" id="ARBA00022729"/>
    </source>
</evidence>
<feature type="domain" description="EGF-like" evidence="8">
    <location>
        <begin position="116"/>
        <end position="156"/>
    </location>
</feature>
<organism evidence="11 12">
    <name type="scientific">Lingula anatina</name>
    <name type="common">Brachiopod</name>
    <name type="synonym">Lingula unguis</name>
    <dbReference type="NCBI Taxonomy" id="7574"/>
    <lineage>
        <taxon>Eukaryota</taxon>
        <taxon>Metazoa</taxon>
        <taxon>Spiralia</taxon>
        <taxon>Lophotrochozoa</taxon>
        <taxon>Brachiopoda</taxon>
        <taxon>Linguliformea</taxon>
        <taxon>Lingulata</taxon>
        <taxon>Lingulida</taxon>
        <taxon>Linguloidea</taxon>
        <taxon>Lingulidae</taxon>
        <taxon>Lingula</taxon>
    </lineage>
</organism>
<dbReference type="InParanoid" id="A0A1S3HC42"/>
<feature type="domain" description="EGF-like" evidence="8">
    <location>
        <begin position="157"/>
        <end position="197"/>
    </location>
</feature>
<dbReference type="SMART" id="SM00179">
    <property type="entry name" value="EGF_CA"/>
    <property type="match status" value="5"/>
</dbReference>
<gene>
    <name evidence="12" type="primary">LOC106153630</name>
</gene>
<evidence type="ECO:0000256" key="5">
    <source>
        <dbReference type="PROSITE-ProRule" id="PRU00076"/>
    </source>
</evidence>
<dbReference type="PANTHER" id="PTHR24034">
    <property type="entry name" value="EGF-LIKE DOMAIN-CONTAINING PROTEIN"/>
    <property type="match status" value="1"/>
</dbReference>
<evidence type="ECO:0000313" key="12">
    <source>
        <dbReference type="RefSeq" id="XP_013383081.1"/>
    </source>
</evidence>
<dbReference type="Gene3D" id="2.10.25.10">
    <property type="entry name" value="Laminin"/>
    <property type="match status" value="8"/>
</dbReference>
<feature type="domain" description="Sushi" evidence="10">
    <location>
        <begin position="370"/>
        <end position="429"/>
    </location>
</feature>
<dbReference type="FunFam" id="2.10.25.10:FF:000240">
    <property type="entry name" value="Vitamin K-dependent protein S"/>
    <property type="match status" value="2"/>
</dbReference>
<dbReference type="InterPro" id="IPR000436">
    <property type="entry name" value="Sushi_SCR_CCP_dom"/>
</dbReference>
<evidence type="ECO:0000256" key="7">
    <source>
        <dbReference type="SAM" id="SignalP"/>
    </source>
</evidence>
<dbReference type="PROSITE" id="PS01187">
    <property type="entry name" value="EGF_CA"/>
    <property type="match status" value="2"/>
</dbReference>
<dbReference type="Pfam" id="PF00084">
    <property type="entry name" value="Sushi"/>
    <property type="match status" value="2"/>
</dbReference>
<comment type="caution">
    <text evidence="5">Lacks conserved residue(s) required for the propagation of feature annotation.</text>
</comment>
<feature type="domain" description="HYR" evidence="9">
    <location>
        <begin position="469"/>
        <end position="547"/>
    </location>
</feature>
<dbReference type="InterPro" id="IPR050751">
    <property type="entry name" value="ECM_structural_protein"/>
</dbReference>
<feature type="domain" description="Sushi" evidence="10">
    <location>
        <begin position="631"/>
        <end position="692"/>
    </location>
</feature>
<dbReference type="PROSITE" id="PS50923">
    <property type="entry name" value="SUSHI"/>
    <property type="match status" value="2"/>
</dbReference>
<evidence type="ECO:0000259" key="9">
    <source>
        <dbReference type="PROSITE" id="PS50825"/>
    </source>
</evidence>
<dbReference type="Pfam" id="PF07645">
    <property type="entry name" value="EGF_CA"/>
    <property type="match status" value="1"/>
</dbReference>
<keyword evidence="11" id="KW-1185">Reference proteome</keyword>
<dbReference type="SMART" id="SM00032">
    <property type="entry name" value="CCP"/>
    <property type="match status" value="2"/>
</dbReference>
<dbReference type="InterPro" id="IPR000152">
    <property type="entry name" value="EGF-type_Asp/Asn_hydroxyl_site"/>
</dbReference>
<keyword evidence="4 5" id="KW-1015">Disulfide bond</keyword>
<dbReference type="Gene3D" id="2.10.70.10">
    <property type="entry name" value="Complement Module, domain 1"/>
    <property type="match status" value="2"/>
</dbReference>
<dbReference type="GO" id="GO:0005509">
    <property type="term" value="F:calcium ion binding"/>
    <property type="evidence" value="ECO:0007669"/>
    <property type="project" value="InterPro"/>
</dbReference>
<dbReference type="InterPro" id="IPR035976">
    <property type="entry name" value="Sushi/SCR/CCP_sf"/>
</dbReference>
<keyword evidence="6" id="KW-0768">Sushi</keyword>
<evidence type="ECO:0000256" key="1">
    <source>
        <dbReference type="ARBA" id="ARBA00022536"/>
    </source>
</evidence>
<feature type="signal peptide" evidence="7">
    <location>
        <begin position="1"/>
        <end position="21"/>
    </location>
</feature>
<dbReference type="InterPro" id="IPR009030">
    <property type="entry name" value="Growth_fac_rcpt_cys_sf"/>
</dbReference>
<dbReference type="FunFam" id="2.10.25.10:FF:000010">
    <property type="entry name" value="Pro-epidermal growth factor"/>
    <property type="match status" value="1"/>
</dbReference>
<dbReference type="Pfam" id="PF12662">
    <property type="entry name" value="cEGF"/>
    <property type="match status" value="2"/>
</dbReference>
<dbReference type="InterPro" id="IPR000742">
    <property type="entry name" value="EGF"/>
</dbReference>
<dbReference type="CDD" id="cd00054">
    <property type="entry name" value="EGF_CA"/>
    <property type="match status" value="3"/>
</dbReference>
<feature type="domain" description="EGF-like" evidence="8">
    <location>
        <begin position="239"/>
        <end position="283"/>
    </location>
</feature>
<accession>A0A1S3HC42</accession>
<dbReference type="InterPro" id="IPR049883">
    <property type="entry name" value="NOTCH1_EGF-like"/>
</dbReference>
<dbReference type="Pfam" id="PF14670">
    <property type="entry name" value="FXa_inhibition"/>
    <property type="match status" value="2"/>
</dbReference>
<dbReference type="InterPro" id="IPR026823">
    <property type="entry name" value="cEGF"/>
</dbReference>
<dbReference type="InterPro" id="IPR018097">
    <property type="entry name" value="EGF_Ca-bd_CS"/>
</dbReference>
<feature type="domain" description="HYR" evidence="9">
    <location>
        <begin position="548"/>
        <end position="630"/>
    </location>
</feature>
<evidence type="ECO:0000256" key="4">
    <source>
        <dbReference type="ARBA" id="ARBA00023157"/>
    </source>
</evidence>
<dbReference type="PROSITE" id="PS00010">
    <property type="entry name" value="ASX_HYDROXYL"/>
    <property type="match status" value="4"/>
</dbReference>
<dbReference type="PROSITE" id="PS50825">
    <property type="entry name" value="HYR"/>
    <property type="match status" value="2"/>
</dbReference>
<reference evidence="12" key="1">
    <citation type="submission" date="2025-08" db="UniProtKB">
        <authorList>
            <consortium name="RefSeq"/>
        </authorList>
    </citation>
    <scope>IDENTIFICATION</scope>
    <source>
        <tissue evidence="12">Gonads</tissue>
    </source>
</reference>
<evidence type="ECO:0000313" key="11">
    <source>
        <dbReference type="Proteomes" id="UP000085678"/>
    </source>
</evidence>
<name>A0A1S3HC42_LINAN</name>
<dbReference type="GeneID" id="106153630"/>
<dbReference type="RefSeq" id="XP_013383081.1">
    <property type="nucleotide sequence ID" value="XM_013527627.1"/>
</dbReference>
<dbReference type="SMART" id="SM00181">
    <property type="entry name" value="EGF"/>
    <property type="match status" value="8"/>
</dbReference>
<sequence>MNRLRNLAFVLAFSLLTVADCSTGTQPQMTEATSTSQSGEDNAERNLVALKNTTLPPNPCDAVSCSHGCDVNDDGGAHCTCPVGKELDVDEKTCKDIPIKCPAGYKPNAARSGCVDIDECQQQPPVCGHSCVNTPGSYRCGCPDGYRLHPNGIHCIDINECRINNGGCSDTCYNTPGSFNCKCPRGFQLMAGGKICEQKYKCLGFGCAHNCHQAEVWYEPYCTCNLGYKLAANKKDCVDMNECGFFHRCDTSSGATCVNVVGSYKCVCNEPNKVLSADKLKCELKAQVTCASLGCSNGCDDTRYPPVCTCPNGYRLDTNGRDCSDVDECAEQTHGCTDTCINTAGDYRCECPAGKRLSNDLKTCVSLSHVACPMPTLFRGSVNCTSTSYNPGTICTRSCRTGFALSGPPSIRCQDNGVWTPDIPAQCTDIDECANNNGGCEQTCINFLGQHACACQSGFLLRTDRKHCKDAENPEFTNCPSNIEVNTQLSYATVTWPEVTYTDNVGVVNVVGPQTNEQNFTIGVHKVKITIFDAEGNSALCSFKVHVKDLELPVVSNCPDDINRFVLEGVMVKEVTWPEPTFSDNSGSVTVTDNIPTDNLFPMGEYNVRYQAADPSGNIAVCTFLVNLTRVNCPDLRQPVNGSITCDTSAINPFCEAKCDAGFEFLKSPPEQYVCGADGGWIPTDNVPDCHRTFTPTAAKATFSARYAHVCKDPENDPVFIKQTIMPMFQSQHVQSLQFACINKPCTFTDPVITCREKDTLLTFSSNEDLSGGLDLNAYVNGVLAEVQKQRYDSFFLTLIIPGTPEFFFPPIADLENRKIDVQLSLTCADGQVQIRNKCVKCPPGEPDCPLIQPGLA</sequence>
<dbReference type="AlphaFoldDB" id="A0A1S3HC42"/>
<evidence type="ECO:0000259" key="8">
    <source>
        <dbReference type="PROSITE" id="PS50026"/>
    </source>
</evidence>
<keyword evidence="3" id="KW-0677">Repeat</keyword>
<dbReference type="InterPro" id="IPR001881">
    <property type="entry name" value="EGF-like_Ca-bd_dom"/>
</dbReference>
<feature type="disulfide bond" evidence="5">
    <location>
        <begin position="249"/>
        <end position="266"/>
    </location>
</feature>
<dbReference type="Proteomes" id="UP000085678">
    <property type="component" value="Unplaced"/>
</dbReference>
<evidence type="ECO:0000256" key="6">
    <source>
        <dbReference type="PROSITE-ProRule" id="PRU00302"/>
    </source>
</evidence>
<protein>
    <submittedName>
        <fullName evidence="12">Fibrillin-3 isoform X1</fullName>
    </submittedName>
</protein>
<dbReference type="STRING" id="7574.A0A1S3HC42"/>
<keyword evidence="1 5" id="KW-0245">EGF-like domain</keyword>
<evidence type="ECO:0000256" key="3">
    <source>
        <dbReference type="ARBA" id="ARBA00022737"/>
    </source>
</evidence>